<evidence type="ECO:0000313" key="2">
    <source>
        <dbReference type="EMBL" id="ADB53753.1"/>
    </source>
</evidence>
<keyword evidence="1" id="KW-0732">Signal</keyword>
<dbReference type="EMBL" id="CP001854">
    <property type="protein sequence ID" value="ADB53753.1"/>
    <property type="molecule type" value="Genomic_DNA"/>
</dbReference>
<feature type="chain" id="PRO_5003044411" evidence="1">
    <location>
        <begin position="37"/>
        <end position="901"/>
    </location>
</feature>
<dbReference type="eggNOG" id="ENOG5031MQK">
    <property type="taxonomic scope" value="Bacteria"/>
</dbReference>
<reference evidence="3" key="2">
    <citation type="submission" date="2010-01" db="EMBL/GenBank/DDBJ databases">
        <title>The complete genome of Conexibacter woesei DSM 14684.</title>
        <authorList>
            <consortium name="US DOE Joint Genome Institute (JGI-PGF)"/>
            <person name="Lucas S."/>
            <person name="Copeland A."/>
            <person name="Lapidus A."/>
            <person name="Glavina del Rio T."/>
            <person name="Dalin E."/>
            <person name="Tice H."/>
            <person name="Bruce D."/>
            <person name="Goodwin L."/>
            <person name="Pitluck S."/>
            <person name="Kyrpides N."/>
            <person name="Mavromatis K."/>
            <person name="Ivanova N."/>
            <person name="Mikhailova N."/>
            <person name="Chertkov O."/>
            <person name="Brettin T."/>
            <person name="Detter J.C."/>
            <person name="Han C."/>
            <person name="Larimer F."/>
            <person name="Land M."/>
            <person name="Hauser L."/>
            <person name="Markowitz V."/>
            <person name="Cheng J.-F."/>
            <person name="Hugenholtz P."/>
            <person name="Woyke T."/>
            <person name="Wu D."/>
            <person name="Pukall R."/>
            <person name="Steenblock K."/>
            <person name="Schneider S."/>
            <person name="Klenk H.-P."/>
            <person name="Eisen J.A."/>
        </authorList>
    </citation>
    <scope>NUCLEOTIDE SEQUENCE [LARGE SCALE GENOMIC DNA]</scope>
    <source>
        <strain evidence="3">DSM 14684 / CIP 108061 / JCM 11494 / NBRC 100937 / ID131577</strain>
    </source>
</reference>
<dbReference type="HOGENOM" id="CLU_318257_0_0_11"/>
<feature type="signal peptide" evidence="1">
    <location>
        <begin position="1"/>
        <end position="36"/>
    </location>
</feature>
<organism evidence="2 3">
    <name type="scientific">Conexibacter woesei (strain DSM 14684 / CCUG 47730 / CIP 108061 / JCM 11494 / NBRC 100937 / ID131577)</name>
    <dbReference type="NCBI Taxonomy" id="469383"/>
    <lineage>
        <taxon>Bacteria</taxon>
        <taxon>Bacillati</taxon>
        <taxon>Actinomycetota</taxon>
        <taxon>Thermoleophilia</taxon>
        <taxon>Solirubrobacterales</taxon>
        <taxon>Conexibacteraceae</taxon>
        <taxon>Conexibacter</taxon>
    </lineage>
</organism>
<dbReference type="RefSeq" id="WP_012936804.1">
    <property type="nucleotide sequence ID" value="NC_013739.1"/>
</dbReference>
<dbReference type="KEGG" id="cwo:Cwoe_5348"/>
<dbReference type="Proteomes" id="UP000008229">
    <property type="component" value="Chromosome"/>
</dbReference>
<name>D3FFG0_CONWI</name>
<accession>D3FFG0</accession>
<dbReference type="AlphaFoldDB" id="D3FFG0"/>
<evidence type="ECO:0000313" key="3">
    <source>
        <dbReference type="Proteomes" id="UP000008229"/>
    </source>
</evidence>
<reference evidence="2 3" key="1">
    <citation type="journal article" date="2010" name="Stand. Genomic Sci.">
        <title>Complete genome sequence of Conexibacter woesei type strain (ID131577).</title>
        <authorList>
            <person name="Pukall R."/>
            <person name="Lapidus A."/>
            <person name="Glavina Del Rio T."/>
            <person name="Copeland A."/>
            <person name="Tice H."/>
            <person name="Cheng J.-F."/>
            <person name="Lucas S."/>
            <person name="Chen F."/>
            <person name="Nolan M."/>
            <person name="Bruce D."/>
            <person name="Goodwin L."/>
            <person name="Pitluck S."/>
            <person name="Mavromatis K."/>
            <person name="Ivanova N."/>
            <person name="Ovchinnikova G."/>
            <person name="Pati A."/>
            <person name="Chen A."/>
            <person name="Palaniappan K."/>
            <person name="Land M."/>
            <person name="Hauser L."/>
            <person name="Chang Y.-J."/>
            <person name="Jeffries C.D."/>
            <person name="Chain P."/>
            <person name="Meincke L."/>
            <person name="Sims D."/>
            <person name="Brettin T."/>
            <person name="Detter J.C."/>
            <person name="Rohde M."/>
            <person name="Goeker M."/>
            <person name="Bristow J."/>
            <person name="Eisen J.A."/>
            <person name="Markowitz V."/>
            <person name="Kyrpides N.C."/>
            <person name="Klenk H.-P."/>
            <person name="Hugenholtz P."/>
        </authorList>
    </citation>
    <scope>NUCLEOTIDE SEQUENCE [LARGE SCALE GENOMIC DNA]</scope>
    <source>
        <strain evidence="3">DSM 14684 / CIP 108061 / JCM 11494 / NBRC 100937 / ID131577</strain>
    </source>
</reference>
<evidence type="ECO:0000256" key="1">
    <source>
        <dbReference type="SAM" id="SignalP"/>
    </source>
</evidence>
<gene>
    <name evidence="2" type="ordered locus">Cwoe_5348</name>
</gene>
<sequence length="901" mass="94845" precursor="true">MTLSTIRMRGGRRLLFTMAVVCAALVALMFASSAQADFGVREFGGEVAQQDGSPATQAGSHPYRATVNIEFNTHAGPTDGVEIADADVKDIEVDLPPGFIGNPNAAPKCDERDLQTSLELACPAATQVGLAVHRLASWGLFYAKVYNMVPPEGVPAQFAMQAAGVVIHLNAKVRSNGDYGLTVVVPNVSQKVSILGTSMTFWGVPGDPSHDSERGQCVGATGPTGGLCPTDAPTKAFLTNPMHCTDSTLSTVIRASPWNNPSQIATASFDHDVNDIPMKVEGCDRVPFDGSLSAKPLSRVAGAPSAYEFDVDLPRNDNPNGLDISTLRKVVTRLPLGMSVNPSSADGLEGCDDVQFGRTSLADAQCPEASKIGTLRITTPLLDVPLTGDIILGRPLPNQLLRLFLVARGAGVTVKLAGDVTPDPVTGQLTATFDNNPQLPFTNLHLEFKGGPRAALSNPPVQGTYTTTTELTSWSGKTVTSNSTFAITEGAKALGFTPDFAAGTISPQAGTSSPFALSFGRGDDDQRLKDIVVSLQQGITGAIASRDLCSAGLAAAGTCAEASRIGSTTTGAGAGTNPFYLPGRVYITGPYKGAPFGLSIVVPAIAGPFDLGTVVVRAAIFVDKETAALRIASEPLPTILQGIPLQIRDVRVNIDRPGFMINPTNCAPGRIDAQIGSADGASAAARSRFQVTNCGQLPYRPKMKLQVGARGRTSDGMTTPFAVTLSMTPGQANNKSVQVTLPKTLNSRLRVINDACKLEEFKAGASACKSVGTAVAVTPLLRDPLRGNAYFVRNPARRIPDLMVALKGQVDIDLTGKVTIPRDLTLRTTFDTVPDVPITKFTMRFVAGRRAPIGIVTNLCTPRGRAGRARLAFRSQGGRLRAYEQKLSIVGCAKARRAAKR</sequence>
<keyword evidence="3" id="KW-1185">Reference proteome</keyword>
<proteinExistence type="predicted"/>
<dbReference type="STRING" id="469383.Cwoe_5348"/>
<protein>
    <submittedName>
        <fullName evidence="2">Uncharacterized protein</fullName>
    </submittedName>
</protein>